<evidence type="ECO:0000313" key="2">
    <source>
        <dbReference type="Proteomes" id="UP000297834"/>
    </source>
</evidence>
<accession>A0A4Y7XBL7</accession>
<name>A0A4Y7XBL7_9GAMM</name>
<dbReference type="AlphaFoldDB" id="A0A4Y7XBL7"/>
<proteinExistence type="predicted"/>
<dbReference type="RefSeq" id="WP_134244744.1">
    <property type="nucleotide sequence ID" value="NZ_SNTY01000036.1"/>
</dbReference>
<comment type="caution">
    <text evidence="1">The sequence shown here is derived from an EMBL/GenBank/DDBJ whole genome shotgun (WGS) entry which is preliminary data.</text>
</comment>
<sequence>MGAWGTGIFEDDTALDTVQEAIDSTAADFLQQVILTEDDEEYLEYDRAHQIIIAGVILDALLNSTVYEHNDEAFEQWLEQQNRDSVNEFKPVVLAGLKIVLSGQSELNELWQENNMEYPNWRANVEGMIARLQD</sequence>
<dbReference type="EMBL" id="SNTY01000036">
    <property type="protein sequence ID" value="TEU25594.1"/>
    <property type="molecule type" value="Genomic_DNA"/>
</dbReference>
<gene>
    <name evidence="1" type="ORF">E2B99_09530</name>
</gene>
<protein>
    <submittedName>
        <fullName evidence="1">DUF4259 domain-containing protein</fullName>
    </submittedName>
</protein>
<dbReference type="InterPro" id="IPR025355">
    <property type="entry name" value="DUF4259"/>
</dbReference>
<organism evidence="1 2">
    <name type="scientific">Alkanindiges illinoisensis</name>
    <dbReference type="NCBI Taxonomy" id="197183"/>
    <lineage>
        <taxon>Bacteria</taxon>
        <taxon>Pseudomonadati</taxon>
        <taxon>Pseudomonadota</taxon>
        <taxon>Gammaproteobacteria</taxon>
        <taxon>Moraxellales</taxon>
        <taxon>Moraxellaceae</taxon>
        <taxon>Alkanindiges</taxon>
    </lineage>
</organism>
<evidence type="ECO:0000313" key="1">
    <source>
        <dbReference type="EMBL" id="TEU25594.1"/>
    </source>
</evidence>
<dbReference type="Pfam" id="PF14078">
    <property type="entry name" value="DUF4259"/>
    <property type="match status" value="1"/>
</dbReference>
<dbReference type="STRING" id="1120977.GCA_000619845_02166"/>
<reference evidence="1 2" key="1">
    <citation type="submission" date="2019-03" db="EMBL/GenBank/DDBJ databases">
        <title>Alkanindiges illinoisensis: a potential pathogenic isolated from ascites of a gastric cancer patient with abdominal metastasis.</title>
        <authorList>
            <person name="Hu X."/>
            <person name="Yang B."/>
            <person name="Yan X."/>
            <person name="Lin L."/>
            <person name="Zhao H."/>
            <person name="Zhou F."/>
            <person name="Su B."/>
            <person name="Chen J."/>
            <person name="Rui Y."/>
            <person name="Wang Q."/>
            <person name="Zheng L."/>
        </authorList>
    </citation>
    <scope>NUCLEOTIDE SEQUENCE [LARGE SCALE GENOMIC DNA]</scope>
    <source>
        <strain evidence="1 2">NFYY 23406</strain>
    </source>
</reference>
<dbReference type="OrthoDB" id="7594887at2"/>
<dbReference type="Proteomes" id="UP000297834">
    <property type="component" value="Unassembled WGS sequence"/>
</dbReference>
<keyword evidence="2" id="KW-1185">Reference proteome</keyword>